<keyword evidence="4" id="KW-0804">Transcription</keyword>
<sequence>MEEITNAEWEVMRVIWTLKQATAQEVITNLNHYNWQPATIKTLIGRLVKKGCLAVRRQKRPYVYYPLVAENEAMDQAATNLFSHLCNMKKGHTLLTLINATTLSQSDIVKLQTLLKQKALSAPQEVACDCLRGRLEHE</sequence>
<evidence type="ECO:0000256" key="1">
    <source>
        <dbReference type="ARBA" id="ARBA00011046"/>
    </source>
</evidence>
<dbReference type="PIRSF" id="PIRSF019455">
    <property type="entry name" value="CopR_AtkY"/>
    <property type="match status" value="1"/>
</dbReference>
<evidence type="ECO:0000313" key="6">
    <source>
        <dbReference type="Proteomes" id="UP000033695"/>
    </source>
</evidence>
<name>A0A0F4KRX6_9LACO</name>
<dbReference type="HOGENOM" id="CLU_119090_2_1_9"/>
<comment type="caution">
    <text evidence="5">The sequence shown here is derived from an EMBL/GenBank/DDBJ whole genome shotgun (WGS) entry which is preliminary data.</text>
</comment>
<dbReference type="InterPro" id="IPR014071">
    <property type="entry name" value="Cu_transp_CopY/TcrY"/>
</dbReference>
<keyword evidence="2" id="KW-0805">Transcription regulation</keyword>
<keyword evidence="6" id="KW-1185">Reference proteome</keyword>
<evidence type="ECO:0000256" key="2">
    <source>
        <dbReference type="ARBA" id="ARBA00023015"/>
    </source>
</evidence>
<dbReference type="STRING" id="1218508.JG29_12240"/>
<comment type="similarity">
    <text evidence="1">Belongs to the BlaI transcriptional regulatory family.</text>
</comment>
<dbReference type="InterPro" id="IPR005650">
    <property type="entry name" value="BlaI_family"/>
</dbReference>
<evidence type="ECO:0000313" key="5">
    <source>
        <dbReference type="EMBL" id="KJY48813.1"/>
    </source>
</evidence>
<dbReference type="Pfam" id="PF03965">
    <property type="entry name" value="Penicillinase_R"/>
    <property type="match status" value="1"/>
</dbReference>
<organism evidence="5 6">
    <name type="scientific">Bombilactobacillus mellis</name>
    <dbReference type="NCBI Taxonomy" id="1218508"/>
    <lineage>
        <taxon>Bacteria</taxon>
        <taxon>Bacillati</taxon>
        <taxon>Bacillota</taxon>
        <taxon>Bacilli</taxon>
        <taxon>Lactobacillales</taxon>
        <taxon>Lactobacillaceae</taxon>
        <taxon>Bombilactobacillus</taxon>
    </lineage>
</organism>
<dbReference type="SUPFAM" id="SSF46785">
    <property type="entry name" value="Winged helix' DNA-binding domain"/>
    <property type="match status" value="1"/>
</dbReference>
<dbReference type="AlphaFoldDB" id="A0A0F4KRX6"/>
<dbReference type="GO" id="GO:0003677">
    <property type="term" value="F:DNA binding"/>
    <property type="evidence" value="ECO:0007669"/>
    <property type="project" value="UniProtKB-KW"/>
</dbReference>
<dbReference type="NCBIfam" id="TIGR02698">
    <property type="entry name" value="CopY_TcrY"/>
    <property type="match status" value="1"/>
</dbReference>
<dbReference type="OrthoDB" id="1849040at2"/>
<reference evidence="5 6" key="1">
    <citation type="submission" date="2014-12" db="EMBL/GenBank/DDBJ databases">
        <title>Comparative genomics of the lactic acid bacteria isolated from the honey bee gut.</title>
        <authorList>
            <person name="Ellegaard K.M."/>
            <person name="Tamarit D."/>
            <person name="Javelind E."/>
            <person name="Olofsson T."/>
            <person name="Andersson S.G."/>
            <person name="Vasquez A."/>
        </authorList>
    </citation>
    <scope>NUCLEOTIDE SEQUENCE [LARGE SCALE GENOMIC DNA]</scope>
    <source>
        <strain evidence="5 6">Hon2</strain>
    </source>
</reference>
<dbReference type="InterPro" id="IPR036388">
    <property type="entry name" value="WH-like_DNA-bd_sf"/>
</dbReference>
<dbReference type="PATRIC" id="fig|1218508.4.peg.1211"/>
<gene>
    <name evidence="5" type="primary">atkY</name>
    <name evidence="5" type="ORF">JG29_12240</name>
</gene>
<dbReference type="EMBL" id="JXBZ01000008">
    <property type="protein sequence ID" value="KJY48813.1"/>
    <property type="molecule type" value="Genomic_DNA"/>
</dbReference>
<dbReference type="InterPro" id="IPR036390">
    <property type="entry name" value="WH_DNA-bd_sf"/>
</dbReference>
<accession>A0A0F4KRX6</accession>
<evidence type="ECO:0000256" key="4">
    <source>
        <dbReference type="ARBA" id="ARBA00023163"/>
    </source>
</evidence>
<dbReference type="Gene3D" id="1.10.10.10">
    <property type="entry name" value="Winged helix-like DNA-binding domain superfamily/Winged helix DNA-binding domain"/>
    <property type="match status" value="1"/>
</dbReference>
<keyword evidence="3" id="KW-0238">DNA-binding</keyword>
<proteinExistence type="inferred from homology"/>
<dbReference type="RefSeq" id="WP_045923067.1">
    <property type="nucleotide sequence ID" value="NZ_JBHTHW010000008.1"/>
</dbReference>
<protein>
    <submittedName>
        <fullName evidence="5">Negative regulator of copper transport operon, AtkY</fullName>
    </submittedName>
</protein>
<dbReference type="Proteomes" id="UP000033695">
    <property type="component" value="Unassembled WGS sequence"/>
</dbReference>
<dbReference type="GO" id="GO:0045892">
    <property type="term" value="P:negative regulation of DNA-templated transcription"/>
    <property type="evidence" value="ECO:0007669"/>
    <property type="project" value="InterPro"/>
</dbReference>
<evidence type="ECO:0000256" key="3">
    <source>
        <dbReference type="ARBA" id="ARBA00023125"/>
    </source>
</evidence>